<feature type="compositionally biased region" description="Polar residues" evidence="1">
    <location>
        <begin position="1"/>
        <end position="16"/>
    </location>
</feature>
<reference evidence="2" key="2">
    <citation type="journal article" name="Front. Microbiol.">
        <title>Degradative Capacity of Two Strains of Rhodonia placenta: From Phenotype to Genotype.</title>
        <authorList>
            <person name="Kolle M."/>
            <person name="Horta M.A.C."/>
            <person name="Nowrousian M."/>
            <person name="Ohm R.A."/>
            <person name="Benz J.P."/>
            <person name="Pilgard A."/>
        </authorList>
    </citation>
    <scope>NUCLEOTIDE SEQUENCE</scope>
    <source>
        <strain evidence="2">FPRL280</strain>
    </source>
</reference>
<proteinExistence type="predicted"/>
<dbReference type="AlphaFoldDB" id="A0A8H7P4H3"/>
<name>A0A8H7P4H3_9APHY</name>
<organism evidence="2 3">
    <name type="scientific">Rhodonia placenta</name>
    <dbReference type="NCBI Taxonomy" id="104341"/>
    <lineage>
        <taxon>Eukaryota</taxon>
        <taxon>Fungi</taxon>
        <taxon>Dikarya</taxon>
        <taxon>Basidiomycota</taxon>
        <taxon>Agaricomycotina</taxon>
        <taxon>Agaricomycetes</taxon>
        <taxon>Polyporales</taxon>
        <taxon>Adustoporiaceae</taxon>
        <taxon>Rhodonia</taxon>
    </lineage>
</organism>
<dbReference type="EMBL" id="JADOXO010000061">
    <property type="protein sequence ID" value="KAF9816010.1"/>
    <property type="molecule type" value="Genomic_DNA"/>
</dbReference>
<feature type="compositionally biased region" description="Polar residues" evidence="1">
    <location>
        <begin position="23"/>
        <end position="41"/>
    </location>
</feature>
<comment type="caution">
    <text evidence="2">The sequence shown here is derived from an EMBL/GenBank/DDBJ whole genome shotgun (WGS) entry which is preliminary data.</text>
</comment>
<evidence type="ECO:0000313" key="3">
    <source>
        <dbReference type="Proteomes" id="UP000639403"/>
    </source>
</evidence>
<protein>
    <submittedName>
        <fullName evidence="2">Uncharacterized protein</fullName>
    </submittedName>
</protein>
<sequence length="362" mass="40923">MENRNNQPAPSVGTESSDIEHLSSGNASQLPSPATDNTQDTSQLGARLGRAMHINALPNEILEEIFFHNMLSHKRNDEPENFMGLQAMEIGHVMLFTTLDSLIDASHDDNIITSAELLLYNLYRIRSLKLVACPADLAIFDTYVGDCTSVPLLQSLCIEGFMPFPERVLLMPMPRLIGYWTRRLCRLECNDIPFPWHIVRLPFTELEELCLAGECVLPPYLIVVMHSLRQLKQLKVLKTWNILPHQLNFPSNVVREIPPVSWPHLRWLELAENATTVAIFLSHVQIPKDIPIAINAATASRGIIGDQVRALNCLDRHLSLGPDEIETLHIEQDTQLTYQITGFKRNKEFAAFHVVLPFSGNR</sequence>
<accession>A0A8H7P4H3</accession>
<evidence type="ECO:0000313" key="2">
    <source>
        <dbReference type="EMBL" id="KAF9816010.1"/>
    </source>
</evidence>
<reference evidence="2" key="1">
    <citation type="submission" date="2020-11" db="EMBL/GenBank/DDBJ databases">
        <authorList>
            <person name="Koelle M."/>
            <person name="Horta M.A.C."/>
            <person name="Nowrousian M."/>
            <person name="Ohm R.A."/>
            <person name="Benz P."/>
            <person name="Pilgard A."/>
        </authorList>
    </citation>
    <scope>NUCLEOTIDE SEQUENCE</scope>
    <source>
        <strain evidence="2">FPRL280</strain>
    </source>
</reference>
<gene>
    <name evidence="2" type="ORF">IEO21_04260</name>
</gene>
<feature type="region of interest" description="Disordered" evidence="1">
    <location>
        <begin position="1"/>
        <end position="41"/>
    </location>
</feature>
<dbReference type="Proteomes" id="UP000639403">
    <property type="component" value="Unassembled WGS sequence"/>
</dbReference>
<evidence type="ECO:0000256" key="1">
    <source>
        <dbReference type="SAM" id="MobiDB-lite"/>
    </source>
</evidence>